<proteinExistence type="predicted"/>
<dbReference type="Proteomes" id="UP000581769">
    <property type="component" value="Unassembled WGS sequence"/>
</dbReference>
<sequence>MQISCDGVTEEVNDPYAALARTAVRAMERLRSAGLTGFKLTVAANRQNTGQLDGSKTIAVSP</sequence>
<protein>
    <submittedName>
        <fullName evidence="1">MoaA/NifB/PqqE/SkfB family radical SAM enzyme</fullName>
    </submittedName>
</protein>
<keyword evidence="2" id="KW-1185">Reference proteome</keyword>
<reference evidence="1 2" key="1">
    <citation type="submission" date="2020-08" db="EMBL/GenBank/DDBJ databases">
        <title>Sequencing the genomes of 1000 actinobacteria strains.</title>
        <authorList>
            <person name="Klenk H.-P."/>
        </authorList>
    </citation>
    <scope>NUCLEOTIDE SEQUENCE [LARGE SCALE GENOMIC DNA]</scope>
    <source>
        <strain evidence="1 2">DSM 45859</strain>
    </source>
</reference>
<organism evidence="1 2">
    <name type="scientific">Amycolatopsis jiangsuensis</name>
    <dbReference type="NCBI Taxonomy" id="1181879"/>
    <lineage>
        <taxon>Bacteria</taxon>
        <taxon>Bacillati</taxon>
        <taxon>Actinomycetota</taxon>
        <taxon>Actinomycetes</taxon>
        <taxon>Pseudonocardiales</taxon>
        <taxon>Pseudonocardiaceae</taxon>
        <taxon>Amycolatopsis</taxon>
    </lineage>
</organism>
<dbReference type="EMBL" id="JACHMG010000001">
    <property type="protein sequence ID" value="MBB4689620.1"/>
    <property type="molecule type" value="Genomic_DNA"/>
</dbReference>
<accession>A0A840J6G2</accession>
<evidence type="ECO:0000313" key="2">
    <source>
        <dbReference type="Proteomes" id="UP000581769"/>
    </source>
</evidence>
<gene>
    <name evidence="1" type="ORF">BJY18_007105</name>
</gene>
<dbReference type="AlphaFoldDB" id="A0A840J6G2"/>
<dbReference type="RefSeq" id="WP_184784121.1">
    <property type="nucleotide sequence ID" value="NZ_JACHMG010000001.1"/>
</dbReference>
<comment type="caution">
    <text evidence="1">The sequence shown here is derived from an EMBL/GenBank/DDBJ whole genome shotgun (WGS) entry which is preliminary data.</text>
</comment>
<name>A0A840J6G2_9PSEU</name>
<evidence type="ECO:0000313" key="1">
    <source>
        <dbReference type="EMBL" id="MBB4689620.1"/>
    </source>
</evidence>